<dbReference type="OrthoDB" id="473036at2"/>
<sequence length="1179" mass="134533">MANIFRPTKKGLSCPICGDTTGDCRILPDDSVLCHEAAYETDLVVDNYKFIRTVDPAPWGYFVKQDECARDARQLERFLRRTKTEKKKKDQRQLKNALGSKDFDKIFKSLRNTTELDKDHRQNLLDRGLSEADIESFGFFSLEKNQDTVVNVHWTFPGVYKNKFSLRDRGYSVPAFTKEGLVQGYQIRRDPTQEETKGAKYVWPKTALSSHVVVNKELELPLTYVDYYGKGGDIVILVEGFLKAIIASKITGYPVIGATGGAFASSPNQLKALLYDFEEVWVCPDGGDAINPRVFGRMVSQFNKIGQIQSNIKVKWWGQVTKTDGDVDEISKETFDNAEILTPQDFIRLCNREQRKHLLKEEQKALRQLSLKPFKTIDERYLPNLETLIPELKGIVALKSPKGTGKSYQINKVIERAKLEGRKILTITPRIALGREQAIKWDVEWIGDLKGNTRTLLWEDITDLGLCWDSLWKLSESQWSNTLIIIDEAELAMNHFLLSSTCSERRAQILATLETLIPECLKQGGCLLVADADLTDLSLNYFRTLAPGTDTKLIVNKGSKVPTWDILFWKGGSKDVIVQQIFDRLKTPIQEESGPRQRRLAVACDSQAEAEAIEKAVLADDPTINVVRIDRKTTETDFGKAFMENPNESIKDLRPTLFLFTPSMGAGVSIDVDWFDEMYGLFFGTLVPSQSRQMLGRIRTPIPRYIWCKNRGIINHGVIQNEALVMTSEIKSHLFEFNKTTGLLIDVSKVVAGETAEDAELMKTLLTKLWDEKNGTWDNVHIEYYAKIIARNNWDKKQLADTLIRELKEEGHRLEIVEKGGKTDKGEQVREAKKQLPGLEAEAIMNAKTITFEEAQMLENKLTTTEEERLQITKAYLMQELPGLPLTKEFIQKAITENRRKWLNAHKMWWYCTHPQDTVERDLAIWKSHLHSFTQGVAFLPDIKTLSLQIKVLNNIGIIKLVKHLIDNPQEALSKDSPMLLEILAKARRSKNLKTAYSVTVTKKSQAIRTINKFLEKVGMKLKFFKEGLDKVRLYQLDRSLIDDPDRQAVLASLDERKRLREEAKRERENENLRIIFGEVKPEKKAPVYTTSLNTIAQKLIESMVEVANAPKELRGLLRKAIALIKDEHSSINILQFWNTIPQTLKIVLKASCKKEMASLKDAIQHARRTSTNLSYRPV</sequence>
<organism evidence="1 2">
    <name type="scientific">Crocosphaera chwakensis CCY0110</name>
    <dbReference type="NCBI Taxonomy" id="391612"/>
    <lineage>
        <taxon>Bacteria</taxon>
        <taxon>Bacillati</taxon>
        <taxon>Cyanobacteriota</taxon>
        <taxon>Cyanophyceae</taxon>
        <taxon>Oscillatoriophycideae</taxon>
        <taxon>Chroococcales</taxon>
        <taxon>Aphanothecaceae</taxon>
        <taxon>Crocosphaera</taxon>
        <taxon>Crocosphaera chwakensis</taxon>
    </lineage>
</organism>
<proteinExistence type="predicted"/>
<dbReference type="Proteomes" id="UP000003781">
    <property type="component" value="Unassembled WGS sequence"/>
</dbReference>
<gene>
    <name evidence="1" type="ORF">CY0110_32025</name>
</gene>
<dbReference type="RefSeq" id="WP_008276151.1">
    <property type="nucleotide sequence ID" value="NZ_AAXW01000021.1"/>
</dbReference>
<keyword evidence="2" id="KW-1185">Reference proteome</keyword>
<dbReference type="InterPro" id="IPR049996">
    <property type="entry name" value="Slr7037-like"/>
</dbReference>
<evidence type="ECO:0000313" key="2">
    <source>
        <dbReference type="Proteomes" id="UP000003781"/>
    </source>
</evidence>
<name>A3IRZ3_9CHRO</name>
<dbReference type="CDD" id="cd01029">
    <property type="entry name" value="TOPRIM_primases"/>
    <property type="match status" value="1"/>
</dbReference>
<dbReference type="InterPro" id="IPR027417">
    <property type="entry name" value="P-loop_NTPase"/>
</dbReference>
<dbReference type="Gene3D" id="3.40.50.300">
    <property type="entry name" value="P-loop containing nucleotide triphosphate hydrolases"/>
    <property type="match status" value="1"/>
</dbReference>
<dbReference type="EMBL" id="AAXW01000021">
    <property type="protein sequence ID" value="EAZ90671.1"/>
    <property type="molecule type" value="Genomic_DNA"/>
</dbReference>
<protein>
    <recommendedName>
        <fullName evidence="3">DNA primase</fullName>
    </recommendedName>
</protein>
<dbReference type="AlphaFoldDB" id="A3IRZ3"/>
<comment type="caution">
    <text evidence="1">The sequence shown here is derived from an EMBL/GenBank/DDBJ whole genome shotgun (WGS) entry which is preliminary data.</text>
</comment>
<accession>A3IRZ3</accession>
<dbReference type="InterPro" id="IPR034154">
    <property type="entry name" value="TOPRIM_DnaG/twinkle"/>
</dbReference>
<evidence type="ECO:0008006" key="3">
    <source>
        <dbReference type="Google" id="ProtNLM"/>
    </source>
</evidence>
<reference evidence="1 2" key="1">
    <citation type="submission" date="2007-03" db="EMBL/GenBank/DDBJ databases">
        <authorList>
            <person name="Stal L."/>
            <person name="Ferriera S."/>
            <person name="Johnson J."/>
            <person name="Kravitz S."/>
            <person name="Beeson K."/>
            <person name="Sutton G."/>
            <person name="Rogers Y.-H."/>
            <person name="Friedman R."/>
            <person name="Frazier M."/>
            <person name="Venter J.C."/>
        </authorList>
    </citation>
    <scope>NUCLEOTIDE SEQUENCE [LARGE SCALE GENOMIC DNA]</scope>
    <source>
        <strain evidence="1 2">CCY0110</strain>
    </source>
</reference>
<evidence type="ECO:0000313" key="1">
    <source>
        <dbReference type="EMBL" id="EAZ90671.1"/>
    </source>
</evidence>
<dbReference type="SUPFAM" id="SSF52540">
    <property type="entry name" value="P-loop containing nucleoside triphosphate hydrolases"/>
    <property type="match status" value="1"/>
</dbReference>
<dbReference type="eggNOG" id="COG1643">
    <property type="taxonomic scope" value="Bacteria"/>
</dbReference>
<dbReference type="NCBIfam" id="NF042913">
    <property type="entry name" value="CyRepA1"/>
    <property type="match status" value="1"/>
</dbReference>